<dbReference type="Gene3D" id="1.20.1250.20">
    <property type="entry name" value="MFS general substrate transporter like domains"/>
    <property type="match status" value="1"/>
</dbReference>
<sequence>MNWRSELGFSALSRAHKDAYVLALQRFLRMVAYGITTLILALFLRELNVTDAQIGYFMTLTLIGDVVLSYLVTFYADKLGRRAVLLYSSLVMSISGLMFAGSSNYWVLLLAATIGVISPSGDETGPFKSVEESTLAHLTHYDDRSDIFAWYNLMGTLGTAVGSLGGGFIIGTLQQHMTTLESYRAVFVIYSGLGGAKMLLNCFLSEKTELGTEHDHHQDNNNTNHETEPLLNSNANTNTSTNTDSNATNTNTGTSANSLSKETKRVMIRLCTLFALDSLGGGFMPRSWLVVYLSQKFGISEQTLGSIIFTTTMVGSVSVLASSAMYKRAGPVYAMVLTHFPAALFNILIPMPTKLVPSLIFLLGREATTLMDVVPRQVFLASVVRSEDRTKVMGIVNVVKTLSRSVGPTFTGHLAEVGHLGLAFIIAGCLETSHDAGLLLMFRNVHPTPQ</sequence>
<feature type="transmembrane region" description="Helical" evidence="3">
    <location>
        <begin position="56"/>
        <end position="76"/>
    </location>
</feature>
<feature type="transmembrane region" description="Helical" evidence="3">
    <location>
        <begin position="304"/>
        <end position="325"/>
    </location>
</feature>
<dbReference type="GO" id="GO:0000329">
    <property type="term" value="C:fungal-type vacuole membrane"/>
    <property type="evidence" value="ECO:0007669"/>
    <property type="project" value="TreeGrafter"/>
</dbReference>
<dbReference type="Pfam" id="PF07690">
    <property type="entry name" value="MFS_1"/>
    <property type="match status" value="1"/>
</dbReference>
<dbReference type="EMBL" id="HG937691">
    <property type="protein sequence ID" value="CDP33824.1"/>
    <property type="molecule type" value="Genomic_DNA"/>
</dbReference>
<dbReference type="InterPro" id="IPR036259">
    <property type="entry name" value="MFS_trans_sf"/>
</dbReference>
<gene>
    <name evidence="5" type="ORF">GNLVRS02_ARAD1A18348g</name>
</gene>
<accession>A0A060SZ80</accession>
<name>A0A060SZ80_BLAAD</name>
<comment type="subcellular location">
    <subcellularLocation>
        <location evidence="1">Membrane</location>
        <topology evidence="1">Multi-pass membrane protein</topology>
    </subcellularLocation>
</comment>
<evidence type="ECO:0000256" key="2">
    <source>
        <dbReference type="SAM" id="MobiDB-lite"/>
    </source>
</evidence>
<feature type="transmembrane region" description="Helical" evidence="3">
    <location>
        <begin position="83"/>
        <end position="101"/>
    </location>
</feature>
<feature type="compositionally biased region" description="Low complexity" evidence="2">
    <location>
        <begin position="220"/>
        <end position="258"/>
    </location>
</feature>
<organism evidence="5">
    <name type="scientific">Blastobotrys adeninivorans</name>
    <name type="common">Yeast</name>
    <name type="synonym">Arxula adeninivorans</name>
    <dbReference type="NCBI Taxonomy" id="409370"/>
    <lineage>
        <taxon>Eukaryota</taxon>
        <taxon>Fungi</taxon>
        <taxon>Dikarya</taxon>
        <taxon>Ascomycota</taxon>
        <taxon>Saccharomycotina</taxon>
        <taxon>Dipodascomycetes</taxon>
        <taxon>Dipodascales</taxon>
        <taxon>Trichomonascaceae</taxon>
        <taxon>Blastobotrys</taxon>
    </lineage>
</organism>
<reference evidence="5" key="2">
    <citation type="submission" date="2014-06" db="EMBL/GenBank/DDBJ databases">
        <title>The complete genome of Blastobotrys (Arxula) adeninivorans LS3 - a yeast of biotechnological interest.</title>
        <authorList>
            <person name="Kunze G."/>
            <person name="Gaillardin C."/>
            <person name="Czernicka M."/>
            <person name="Durrens P."/>
            <person name="Martin T."/>
            <person name="Boer E."/>
            <person name="Gabaldon T."/>
            <person name="Cruz J."/>
            <person name="Talla E."/>
            <person name="Marck C."/>
            <person name="Goffeau A."/>
            <person name="Barbe V."/>
            <person name="Baret P."/>
            <person name="Baronian K."/>
            <person name="Beier S."/>
            <person name="Bleykasten C."/>
            <person name="Bode R."/>
            <person name="Casaregola S."/>
            <person name="Despons L."/>
            <person name="Fairhead C."/>
            <person name="Giersberg M."/>
            <person name="Gierski P."/>
            <person name="Hahnel U."/>
            <person name="Hartmann A."/>
            <person name="Jankowska D."/>
            <person name="Jubin C."/>
            <person name="Jung P."/>
            <person name="Lafontaine I."/>
            <person name="Leh-Louis V."/>
            <person name="Lemaire M."/>
            <person name="Marcet-Houben M."/>
            <person name="Mascher M."/>
            <person name="Morel G."/>
            <person name="Richard G.-F."/>
            <person name="Riechen J."/>
            <person name="Sacerdot C."/>
            <person name="Sarkar A."/>
            <person name="Savel G."/>
            <person name="Schacherer J."/>
            <person name="Sherman D."/>
            <person name="Straub M.-L."/>
            <person name="Stein N."/>
            <person name="Thierry A."/>
            <person name="Trautwein-Schult A."/>
            <person name="Westhof E."/>
            <person name="Worch S."/>
            <person name="Dujon B."/>
            <person name="Souciet J.-L."/>
            <person name="Wincker P."/>
            <person name="Scholz U."/>
            <person name="Neuveglise N."/>
        </authorList>
    </citation>
    <scope>NUCLEOTIDE SEQUENCE</scope>
    <source>
        <strain evidence="5">LS3</strain>
    </source>
</reference>
<keyword evidence="3" id="KW-1133">Transmembrane helix</keyword>
<evidence type="ECO:0000256" key="1">
    <source>
        <dbReference type="ARBA" id="ARBA00004141"/>
    </source>
</evidence>
<dbReference type="AlphaFoldDB" id="A0A060SZ80"/>
<evidence type="ECO:0000259" key="4">
    <source>
        <dbReference type="PROSITE" id="PS50850"/>
    </source>
</evidence>
<keyword evidence="3" id="KW-0812">Transmembrane</keyword>
<keyword evidence="3" id="KW-0472">Membrane</keyword>
<dbReference type="PhylomeDB" id="A0A060SZ80"/>
<feature type="transmembrane region" description="Helical" evidence="3">
    <location>
        <begin position="148"/>
        <end position="170"/>
    </location>
</feature>
<feature type="transmembrane region" description="Helical" evidence="3">
    <location>
        <begin position="332"/>
        <end position="351"/>
    </location>
</feature>
<proteinExistence type="predicted"/>
<dbReference type="PANTHER" id="PTHR23520:SF2">
    <property type="entry name" value="ABR173CP"/>
    <property type="match status" value="1"/>
</dbReference>
<protein>
    <submittedName>
        <fullName evidence="5">ARAD1A18348p</fullName>
    </submittedName>
</protein>
<evidence type="ECO:0000256" key="3">
    <source>
        <dbReference type="SAM" id="Phobius"/>
    </source>
</evidence>
<evidence type="ECO:0000313" key="5">
    <source>
        <dbReference type="EMBL" id="CDP33824.1"/>
    </source>
</evidence>
<feature type="domain" description="Major facilitator superfamily (MFS) profile" evidence="4">
    <location>
        <begin position="18"/>
        <end position="446"/>
    </location>
</feature>
<reference evidence="5" key="1">
    <citation type="submission" date="2014-02" db="EMBL/GenBank/DDBJ databases">
        <authorList>
            <person name="Genoscope - CEA"/>
        </authorList>
    </citation>
    <scope>NUCLEOTIDE SEQUENCE</scope>
    <source>
        <strain evidence="5">LS3</strain>
    </source>
</reference>
<dbReference type="SUPFAM" id="SSF103473">
    <property type="entry name" value="MFS general substrate transporter"/>
    <property type="match status" value="1"/>
</dbReference>
<feature type="transmembrane region" description="Helical" evidence="3">
    <location>
        <begin position="27"/>
        <end position="44"/>
    </location>
</feature>
<dbReference type="InterPro" id="IPR011701">
    <property type="entry name" value="MFS"/>
</dbReference>
<dbReference type="PROSITE" id="PS50850">
    <property type="entry name" value="MFS"/>
    <property type="match status" value="1"/>
</dbReference>
<dbReference type="PANTHER" id="PTHR23520">
    <property type="entry name" value="TRANSPORTER, PUTATIVE (AFU_ORTHOLOGUE AFUA_3G04000)-RELATED"/>
    <property type="match status" value="1"/>
</dbReference>
<dbReference type="GO" id="GO:0022857">
    <property type="term" value="F:transmembrane transporter activity"/>
    <property type="evidence" value="ECO:0007669"/>
    <property type="project" value="InterPro"/>
</dbReference>
<dbReference type="InterPro" id="IPR020846">
    <property type="entry name" value="MFS_dom"/>
</dbReference>
<feature type="region of interest" description="Disordered" evidence="2">
    <location>
        <begin position="213"/>
        <end position="258"/>
    </location>
</feature>
<feature type="transmembrane region" description="Helical" evidence="3">
    <location>
        <begin position="266"/>
        <end position="284"/>
    </location>
</feature>